<dbReference type="Gene3D" id="2.60.40.1880">
    <property type="entry name" value="Invasion associated locus B (IalB) protein"/>
    <property type="match status" value="1"/>
</dbReference>
<dbReference type="Proteomes" id="UP001241603">
    <property type="component" value="Unassembled WGS sequence"/>
</dbReference>
<evidence type="ECO:0000256" key="1">
    <source>
        <dbReference type="SAM" id="Phobius"/>
    </source>
</evidence>
<name>A0ABU0HC59_9HYPH</name>
<feature type="transmembrane region" description="Helical" evidence="1">
    <location>
        <begin position="16"/>
        <end position="36"/>
    </location>
</feature>
<reference evidence="2 3" key="1">
    <citation type="submission" date="2023-07" db="EMBL/GenBank/DDBJ databases">
        <title>Genomic Encyclopedia of Type Strains, Phase IV (KMG-IV): sequencing the most valuable type-strain genomes for metagenomic binning, comparative biology and taxonomic classification.</title>
        <authorList>
            <person name="Goeker M."/>
        </authorList>
    </citation>
    <scope>NUCLEOTIDE SEQUENCE [LARGE SCALE GENOMIC DNA]</scope>
    <source>
        <strain evidence="2 3">B6-8</strain>
    </source>
</reference>
<evidence type="ECO:0000313" key="3">
    <source>
        <dbReference type="Proteomes" id="UP001241603"/>
    </source>
</evidence>
<sequence>MSYYYDEDDGHNRRATFWRVVGVLVVAVVVAVLLTFQSGRLLTWARQVVAMTGIENALVLSGAPSARAGSAIAAAGGVETIGAWSLNCAGAASAPCAMSQSLHQVGTPPQDATLVIERTAAGVFAVWTMPTGIMVNRGMTLDIGDGNPKIVPYESCDAATCEIRAKLAPDFIIILKAATRLSATITFKGGTSFTFAFGLDGFVNALARVTAQPS</sequence>
<organism evidence="2 3">
    <name type="scientific">Kaistia dalseonensis</name>
    <dbReference type="NCBI Taxonomy" id="410840"/>
    <lineage>
        <taxon>Bacteria</taxon>
        <taxon>Pseudomonadati</taxon>
        <taxon>Pseudomonadota</taxon>
        <taxon>Alphaproteobacteria</taxon>
        <taxon>Hyphomicrobiales</taxon>
        <taxon>Kaistiaceae</taxon>
        <taxon>Kaistia</taxon>
    </lineage>
</organism>
<dbReference type="RefSeq" id="WP_266350773.1">
    <property type="nucleotide sequence ID" value="NZ_JAPKNG010000006.1"/>
</dbReference>
<evidence type="ECO:0000313" key="2">
    <source>
        <dbReference type="EMBL" id="MDQ0439896.1"/>
    </source>
</evidence>
<proteinExistence type="predicted"/>
<keyword evidence="1" id="KW-0812">Transmembrane</keyword>
<gene>
    <name evidence="2" type="ORF">QO014_004302</name>
</gene>
<protein>
    <submittedName>
        <fullName evidence="2">Invasion protein IalB</fullName>
    </submittedName>
</protein>
<dbReference type="EMBL" id="JAUSVO010000006">
    <property type="protein sequence ID" value="MDQ0439896.1"/>
    <property type="molecule type" value="Genomic_DNA"/>
</dbReference>
<keyword evidence="3" id="KW-1185">Reference proteome</keyword>
<accession>A0ABU0HC59</accession>
<dbReference type="InterPro" id="IPR010642">
    <property type="entry name" value="Invasion_prot_B"/>
</dbReference>
<dbReference type="InterPro" id="IPR038696">
    <property type="entry name" value="IalB_sf"/>
</dbReference>
<keyword evidence="1" id="KW-1133">Transmembrane helix</keyword>
<keyword evidence="1" id="KW-0472">Membrane</keyword>
<comment type="caution">
    <text evidence="2">The sequence shown here is derived from an EMBL/GenBank/DDBJ whole genome shotgun (WGS) entry which is preliminary data.</text>
</comment>
<dbReference type="Pfam" id="PF06776">
    <property type="entry name" value="IalB"/>
    <property type="match status" value="1"/>
</dbReference>